<accession>A0A1B1TFY5</accession>
<dbReference type="Pfam" id="PF00535">
    <property type="entry name" value="Glycos_transf_2"/>
    <property type="match status" value="1"/>
</dbReference>
<evidence type="ECO:0000256" key="1">
    <source>
        <dbReference type="ARBA" id="ARBA00022676"/>
    </source>
</evidence>
<keyword evidence="2" id="KW-0808">Transferase</keyword>
<feature type="transmembrane region" description="Helical" evidence="3">
    <location>
        <begin position="298"/>
        <end position="320"/>
    </location>
</feature>
<reference evidence="5" key="2">
    <citation type="journal article" date="2015" name="ISME J.">
        <title>A new class of marine Euryarchaeota group II from the Mediterranean deep chlorophyll maximum.</title>
        <authorList>
            <person name="Martin-Cuadrado A.B."/>
            <person name="Garcia-Heredia I."/>
            <person name="Molto A.G."/>
            <person name="Lopez-Ubeda R."/>
            <person name="Kimes N."/>
            <person name="Lopez-Garcia P."/>
            <person name="Moreira D."/>
            <person name="Rodriguez-Valera F."/>
        </authorList>
    </citation>
    <scope>NUCLEOTIDE SEQUENCE</scope>
</reference>
<dbReference type="SUPFAM" id="SSF53448">
    <property type="entry name" value="Nucleotide-diphospho-sugar transferases"/>
    <property type="match status" value="1"/>
</dbReference>
<evidence type="ECO:0000256" key="2">
    <source>
        <dbReference type="ARBA" id="ARBA00022679"/>
    </source>
</evidence>
<dbReference type="PANTHER" id="PTHR43630:SF1">
    <property type="entry name" value="POLY-BETA-1,6-N-ACETYL-D-GLUCOSAMINE SYNTHASE"/>
    <property type="match status" value="1"/>
</dbReference>
<keyword evidence="3" id="KW-0812">Transmembrane</keyword>
<sequence length="404" mass="45284">MVWVPAIAEAALGTLAFFPFLKHRISISRWLKKPIQYPEKPPKQPLMILLPIWNEAKIIKQKLDSLSTNTEITCSLLVIDSASTDDSVTLVKDWIKENDSKFESIELIEMESRLGKTAAVHKALTHLKSSNFDGLVLMTDADATISKGTIDRMYGWFSQQEIGAVGARAIRSQSTGEESQYRDMFEMIRQGESNKDSTPFLEGSCMMWRLSSLDLSLLNLNSNADDAQIATAVRMAGLRSIFDEKASFTDVAPPTVDGQRRQKIRRAQGLQRLLKDHKKNPKIRGSGRFKKIFSIQHYMHVYSPILALGVGISALSRWVMVSVTGMPTGVDAAIHASLGVLELFCLTSWLCVRQGLRLPLLGKIGTILTGLEYLLIAQYNSFRGRTSHMWQQHSDTREIISKKN</sequence>
<evidence type="ECO:0000259" key="4">
    <source>
        <dbReference type="Pfam" id="PF00535"/>
    </source>
</evidence>
<dbReference type="EMBL" id="KP211925">
    <property type="protein sequence ID" value="ANV81172.1"/>
    <property type="molecule type" value="Genomic_DNA"/>
</dbReference>
<dbReference type="AlphaFoldDB" id="A0A1B1TFY5"/>
<keyword evidence="1" id="KW-0328">Glycosyltransferase</keyword>
<dbReference type="PANTHER" id="PTHR43630">
    <property type="entry name" value="POLY-BETA-1,6-N-ACETYL-D-GLUCOSAMINE SYNTHASE"/>
    <property type="match status" value="1"/>
</dbReference>
<feature type="domain" description="Glycosyltransferase 2-like" evidence="4">
    <location>
        <begin position="48"/>
        <end position="213"/>
    </location>
</feature>
<keyword evidence="3" id="KW-0472">Membrane</keyword>
<keyword evidence="3" id="KW-1133">Transmembrane helix</keyword>
<feature type="transmembrane region" description="Helical" evidence="3">
    <location>
        <begin position="6"/>
        <end position="23"/>
    </location>
</feature>
<name>A0A1B1TFY5_9ARCH</name>
<feature type="transmembrane region" description="Helical" evidence="3">
    <location>
        <begin position="332"/>
        <end position="352"/>
    </location>
</feature>
<reference evidence="5" key="1">
    <citation type="submission" date="2014-11" db="EMBL/GenBank/DDBJ databases">
        <authorList>
            <person name="Zhu J."/>
            <person name="Qi W."/>
            <person name="Song R."/>
        </authorList>
    </citation>
    <scope>NUCLEOTIDE SEQUENCE</scope>
</reference>
<organism evidence="5">
    <name type="scientific">uncultured Poseidoniia archaeon</name>
    <dbReference type="NCBI Taxonomy" id="1697135"/>
    <lineage>
        <taxon>Archaea</taxon>
        <taxon>Methanobacteriati</taxon>
        <taxon>Thermoplasmatota</taxon>
        <taxon>Candidatus Poseidoniia</taxon>
        <taxon>environmental samples</taxon>
    </lineage>
</organism>
<dbReference type="GO" id="GO:0016757">
    <property type="term" value="F:glycosyltransferase activity"/>
    <property type="evidence" value="ECO:0007669"/>
    <property type="project" value="UniProtKB-KW"/>
</dbReference>
<evidence type="ECO:0000313" key="5">
    <source>
        <dbReference type="EMBL" id="ANV81172.1"/>
    </source>
</evidence>
<proteinExistence type="predicted"/>
<dbReference type="InterPro" id="IPR029044">
    <property type="entry name" value="Nucleotide-diphossugar_trans"/>
</dbReference>
<dbReference type="InterPro" id="IPR001173">
    <property type="entry name" value="Glyco_trans_2-like"/>
</dbReference>
<evidence type="ECO:0000256" key="3">
    <source>
        <dbReference type="SAM" id="Phobius"/>
    </source>
</evidence>
<protein>
    <recommendedName>
        <fullName evidence="4">Glycosyltransferase 2-like domain-containing protein</fullName>
    </recommendedName>
</protein>
<dbReference type="Gene3D" id="3.90.550.10">
    <property type="entry name" value="Spore Coat Polysaccharide Biosynthesis Protein SpsA, Chain A"/>
    <property type="match status" value="1"/>
</dbReference>